<evidence type="ECO:0000313" key="4">
    <source>
        <dbReference type="EMBL" id="ACE83628.1"/>
    </source>
</evidence>
<organism evidence="4 5">
    <name type="scientific">Cellvibrio japonicus (strain Ueda107)</name>
    <name type="common">Pseudomonas fluorescens subsp. cellulosa</name>
    <dbReference type="NCBI Taxonomy" id="498211"/>
    <lineage>
        <taxon>Bacteria</taxon>
        <taxon>Pseudomonadati</taxon>
        <taxon>Pseudomonadota</taxon>
        <taxon>Gammaproteobacteria</taxon>
        <taxon>Cellvibrionales</taxon>
        <taxon>Cellvibrionaceae</taxon>
        <taxon>Cellvibrio</taxon>
    </lineage>
</organism>
<dbReference type="Proteomes" id="UP000001036">
    <property type="component" value="Chromosome"/>
</dbReference>
<dbReference type="InterPro" id="IPR052169">
    <property type="entry name" value="CW_Biosynth-Accessory"/>
</dbReference>
<evidence type="ECO:0000259" key="3">
    <source>
        <dbReference type="SMART" id="SM00854"/>
    </source>
</evidence>
<dbReference type="OrthoDB" id="9810718at2"/>
<reference evidence="4 5" key="1">
    <citation type="journal article" date="2008" name="J. Bacteriol.">
        <title>Insights into plant cell wall degradation from the genome sequence of the soil bacterium Cellvibrio japonicus.</title>
        <authorList>
            <person name="Deboy R.T."/>
            <person name="Mongodin E.F."/>
            <person name="Fouts D.E."/>
            <person name="Tailford L.E."/>
            <person name="Khouri H."/>
            <person name="Emerson J.B."/>
            <person name="Mohamoud Y."/>
            <person name="Watkins K."/>
            <person name="Henrissat B."/>
            <person name="Gilbert H.J."/>
            <person name="Nelson K.E."/>
        </authorList>
    </citation>
    <scope>NUCLEOTIDE SEQUENCE [LARGE SCALE GENOMIC DNA]</scope>
    <source>
        <strain evidence="4 5">Ueda107</strain>
    </source>
</reference>
<evidence type="ECO:0000256" key="2">
    <source>
        <dbReference type="SAM" id="SignalP"/>
    </source>
</evidence>
<feature type="signal peptide" evidence="2">
    <location>
        <begin position="1"/>
        <end position="19"/>
    </location>
</feature>
<dbReference type="RefSeq" id="WP_012486827.1">
    <property type="nucleotide sequence ID" value="NC_010995.1"/>
</dbReference>
<dbReference type="Gene3D" id="3.60.21.10">
    <property type="match status" value="1"/>
</dbReference>
<evidence type="ECO:0000313" key="5">
    <source>
        <dbReference type="Proteomes" id="UP000001036"/>
    </source>
</evidence>
<keyword evidence="2" id="KW-0732">Signal</keyword>
<dbReference type="SMART" id="SM00854">
    <property type="entry name" value="PGA_cap"/>
    <property type="match status" value="1"/>
</dbReference>
<dbReference type="Pfam" id="PF09587">
    <property type="entry name" value="PGA_cap"/>
    <property type="match status" value="1"/>
</dbReference>
<dbReference type="PANTHER" id="PTHR33393">
    <property type="entry name" value="POLYGLUTAMINE SYNTHESIS ACCESSORY PROTEIN RV0574C-RELATED"/>
    <property type="match status" value="1"/>
</dbReference>
<feature type="chain" id="PRO_5002796519" evidence="2">
    <location>
        <begin position="20"/>
        <end position="419"/>
    </location>
</feature>
<keyword evidence="5" id="KW-1185">Reference proteome</keyword>
<dbReference type="eggNOG" id="COG2843">
    <property type="taxonomic scope" value="Bacteria"/>
</dbReference>
<dbReference type="InterPro" id="IPR019079">
    <property type="entry name" value="Capsule_synth_CapA"/>
</dbReference>
<dbReference type="PROSITE" id="PS51257">
    <property type="entry name" value="PROKAR_LIPOPROTEIN"/>
    <property type="match status" value="1"/>
</dbReference>
<dbReference type="AlphaFoldDB" id="B3PBW5"/>
<dbReference type="STRING" id="498211.CJA_1179"/>
<evidence type="ECO:0000256" key="1">
    <source>
        <dbReference type="ARBA" id="ARBA00005662"/>
    </source>
</evidence>
<protein>
    <submittedName>
        <fullName evidence="4">Putative Capsule biosynthesis protein capA</fullName>
    </submittedName>
</protein>
<dbReference type="EMBL" id="CP000934">
    <property type="protein sequence ID" value="ACE83628.1"/>
    <property type="molecule type" value="Genomic_DNA"/>
</dbReference>
<dbReference type="KEGG" id="cja:CJA_1179"/>
<sequence length="419" mass="45768">MKLPSIYFLCLCTLLAACSQPGDRPVTPGTTPTAAPEHWGKLEARATFAAVGDILMHGDVKKSAAEAARQGWGNGGHDALWAGVKDEISSVDWAFANLETPIAPVNNLGSKAFMFNADPAVLQSLADTGFDMVSFANNHVYDQGRAGFLETLGELGKSPLDFIGAGNSCAEARQAKIRDLGGIKVAFIGASQVFNSLFNKGVNEPCVFVYERKAALEAIAAARAAGAEAVIFSLHWGVEYETAPQQTMIDEAHVLMEGGVDVLLGHHPHVLQPVEAYETRDGRIAAVIYSLGNFISNQSRFYRTGLSQDAVGDPRDGAILRFDLLRKDYGKGVKRVEIANLSAQPLWTENNWAERQRGHSKETIIRVIPNDTRIAQLREQLKSVTDPAQELRLRKQLETYQLRHKRATSILGDGWVYKP</sequence>
<dbReference type="CDD" id="cd07381">
    <property type="entry name" value="MPP_CapA"/>
    <property type="match status" value="1"/>
</dbReference>
<dbReference type="PANTHER" id="PTHR33393:SF13">
    <property type="entry name" value="PGA BIOSYNTHESIS PROTEIN CAPA"/>
    <property type="match status" value="1"/>
</dbReference>
<dbReference type="SUPFAM" id="SSF56300">
    <property type="entry name" value="Metallo-dependent phosphatases"/>
    <property type="match status" value="1"/>
</dbReference>
<accession>B3PBW5</accession>
<gene>
    <name evidence="4" type="ordered locus">CJA_1179</name>
</gene>
<name>B3PBW5_CELJU</name>
<dbReference type="HOGENOM" id="CLU_038823_2_1_6"/>
<feature type="domain" description="Capsule synthesis protein CapA" evidence="3">
    <location>
        <begin position="47"/>
        <end position="298"/>
    </location>
</feature>
<comment type="similarity">
    <text evidence="1">Belongs to the CapA family.</text>
</comment>
<dbReference type="InterPro" id="IPR029052">
    <property type="entry name" value="Metallo-depent_PP-like"/>
</dbReference>
<proteinExistence type="inferred from homology"/>